<protein>
    <submittedName>
        <fullName evidence="3">DUF2061 domain-containing protein</fullName>
    </submittedName>
</protein>
<evidence type="ECO:0000313" key="4">
    <source>
        <dbReference type="Proteomes" id="UP000266385"/>
    </source>
</evidence>
<proteinExistence type="predicted"/>
<dbReference type="Pfam" id="PF09834">
    <property type="entry name" value="DUF2061"/>
    <property type="match status" value="1"/>
</dbReference>
<dbReference type="Proteomes" id="UP000266385">
    <property type="component" value="Unassembled WGS sequence"/>
</dbReference>
<reference evidence="3 4" key="1">
    <citation type="submission" date="2018-08" db="EMBL/GenBank/DDBJ databases">
        <title>Henriciella mobilis sp. nov., isolated from seawater.</title>
        <authorList>
            <person name="Cheng H."/>
            <person name="Wu Y.-H."/>
            <person name="Xu X.-W."/>
            <person name="Guo L.-L."/>
        </authorList>
    </citation>
    <scope>NUCLEOTIDE SEQUENCE [LARGE SCALE GENOMIC DNA]</scope>
    <source>
        <strain evidence="3 4">JN25</strain>
    </source>
</reference>
<keyword evidence="1" id="KW-0472">Membrane</keyword>
<keyword evidence="1" id="KW-0812">Transmembrane</keyword>
<name>A0A399R7J1_9PROT</name>
<keyword evidence="4" id="KW-1185">Reference proteome</keyword>
<evidence type="ECO:0000256" key="1">
    <source>
        <dbReference type="SAM" id="Phobius"/>
    </source>
</evidence>
<evidence type="ECO:0000313" key="3">
    <source>
        <dbReference type="EMBL" id="RIJ26624.1"/>
    </source>
</evidence>
<accession>A0A399R7J1</accession>
<feature type="domain" description="DUF2061" evidence="2">
    <location>
        <begin position="5"/>
        <end position="56"/>
    </location>
</feature>
<dbReference type="OrthoDB" id="9133582at2"/>
<dbReference type="RefSeq" id="WP_119377517.1">
    <property type="nucleotide sequence ID" value="NZ_QWFX01000016.1"/>
</dbReference>
<dbReference type="AlphaFoldDB" id="A0A399R7J1"/>
<keyword evidence="1" id="KW-1133">Transmembrane helix</keyword>
<evidence type="ECO:0000259" key="2">
    <source>
        <dbReference type="Pfam" id="PF09834"/>
    </source>
</evidence>
<gene>
    <name evidence="3" type="ORF">D1223_16855</name>
</gene>
<organism evidence="3 4">
    <name type="scientific">Henriciella mobilis</name>
    <dbReference type="NCBI Taxonomy" id="2305467"/>
    <lineage>
        <taxon>Bacteria</taxon>
        <taxon>Pseudomonadati</taxon>
        <taxon>Pseudomonadota</taxon>
        <taxon>Alphaproteobacteria</taxon>
        <taxon>Hyphomonadales</taxon>
        <taxon>Hyphomonadaceae</taxon>
        <taxon>Henriciella</taxon>
    </lineage>
</organism>
<feature type="transmembrane region" description="Helical" evidence="1">
    <location>
        <begin position="9"/>
        <end position="26"/>
    </location>
</feature>
<dbReference type="InterPro" id="IPR018638">
    <property type="entry name" value="DUF2061_membrane"/>
</dbReference>
<comment type="caution">
    <text evidence="3">The sequence shown here is derived from an EMBL/GenBank/DDBJ whole genome shotgun (WGS) entry which is preliminary data.</text>
</comment>
<dbReference type="EMBL" id="QWFX01000016">
    <property type="protein sequence ID" value="RIJ26624.1"/>
    <property type="molecule type" value="Genomic_DNA"/>
</dbReference>
<sequence>MSRGLLKTLTYSLMHLTVAIAVAYALTGNWTIALSIGLIEPFIQTIAYSVHERLWDRWIPGRSSPVQSIHACAITLERIEMHARTHDASGRRGAAPA</sequence>